<dbReference type="STRING" id="471704.A0A195E035"/>
<gene>
    <name evidence="2" type="ORF">ALC57_09419</name>
</gene>
<organism evidence="2 3">
    <name type="scientific">Trachymyrmex cornetzi</name>
    <dbReference type="NCBI Taxonomy" id="471704"/>
    <lineage>
        <taxon>Eukaryota</taxon>
        <taxon>Metazoa</taxon>
        <taxon>Ecdysozoa</taxon>
        <taxon>Arthropoda</taxon>
        <taxon>Hexapoda</taxon>
        <taxon>Insecta</taxon>
        <taxon>Pterygota</taxon>
        <taxon>Neoptera</taxon>
        <taxon>Endopterygota</taxon>
        <taxon>Hymenoptera</taxon>
        <taxon>Apocrita</taxon>
        <taxon>Aculeata</taxon>
        <taxon>Formicoidea</taxon>
        <taxon>Formicidae</taxon>
        <taxon>Myrmicinae</taxon>
        <taxon>Trachymyrmex</taxon>
    </lineage>
</organism>
<keyword evidence="1" id="KW-0472">Membrane</keyword>
<reference evidence="2 3" key="1">
    <citation type="submission" date="2015-09" db="EMBL/GenBank/DDBJ databases">
        <title>Trachymyrmex cornetzi WGS genome.</title>
        <authorList>
            <person name="Nygaard S."/>
            <person name="Hu H."/>
            <person name="Boomsma J."/>
            <person name="Zhang G."/>
        </authorList>
    </citation>
    <scope>NUCLEOTIDE SEQUENCE [LARGE SCALE GENOMIC DNA]</scope>
    <source>
        <strain evidence="2">Tcor2-1</strain>
        <tissue evidence="2">Whole body</tissue>
    </source>
</reference>
<feature type="non-terminal residue" evidence="2">
    <location>
        <position position="1"/>
    </location>
</feature>
<evidence type="ECO:0000313" key="2">
    <source>
        <dbReference type="EMBL" id="KYN18312.1"/>
    </source>
</evidence>
<evidence type="ECO:0000313" key="3">
    <source>
        <dbReference type="Proteomes" id="UP000078492"/>
    </source>
</evidence>
<dbReference type="EMBL" id="KQ979999">
    <property type="protein sequence ID" value="KYN18312.1"/>
    <property type="molecule type" value="Genomic_DNA"/>
</dbReference>
<name>A0A195E035_9HYME</name>
<evidence type="ECO:0000256" key="1">
    <source>
        <dbReference type="SAM" id="Phobius"/>
    </source>
</evidence>
<keyword evidence="3" id="KW-1185">Reference proteome</keyword>
<sequence length="287" mass="31332">KEKQKEIERKRRCEKMKGWKEKERVYSCTIEDIAISGQLHYVYKLRLYSPSGNILGVLASAAAVGIADLENCANRATVFPGDALKAYVVLSAILRMGVSAEAAGCAAHFSRSRTQLLGGKNCKVNEANRKGVEEFVTVICLEVERLVISEIDTFVSAFGNLVGPHAHPSFTVIGQSGTALITGGLAIPTVPEDITLLLIREDAVEAGAVRRVDRRFELRALAAVYIVQIIAVLGEELVVAGVKCQTVAARLQFRHVVVAFPILVARYVMRIEPEVIRTFEGLLAVRS</sequence>
<proteinExistence type="predicted"/>
<keyword evidence="1" id="KW-0812">Transmembrane</keyword>
<dbReference type="AlphaFoldDB" id="A0A195E035"/>
<feature type="transmembrane region" description="Helical" evidence="1">
    <location>
        <begin position="220"/>
        <end position="240"/>
    </location>
</feature>
<keyword evidence="1" id="KW-1133">Transmembrane helix</keyword>
<protein>
    <submittedName>
        <fullName evidence="2">Uncharacterized protein</fullName>
    </submittedName>
</protein>
<dbReference type="Proteomes" id="UP000078492">
    <property type="component" value="Unassembled WGS sequence"/>
</dbReference>
<feature type="transmembrane region" description="Helical" evidence="1">
    <location>
        <begin position="252"/>
        <end position="269"/>
    </location>
</feature>
<accession>A0A195E035</accession>